<dbReference type="RefSeq" id="WP_309955492.1">
    <property type="nucleotide sequence ID" value="NZ_JAVDUJ010000001.1"/>
</dbReference>
<evidence type="ECO:0000313" key="2">
    <source>
        <dbReference type="Proteomes" id="UP001266099"/>
    </source>
</evidence>
<dbReference type="PANTHER" id="PTHR35271:SF1">
    <property type="entry name" value="ABC TRANSPORTER, SUBSTRATE-BINDING LIPOPROTEIN"/>
    <property type="match status" value="1"/>
</dbReference>
<organism evidence="1 2">
    <name type="scientific">Arcanobacterium hippocoleae</name>
    <dbReference type="NCBI Taxonomy" id="149017"/>
    <lineage>
        <taxon>Bacteria</taxon>
        <taxon>Bacillati</taxon>
        <taxon>Actinomycetota</taxon>
        <taxon>Actinomycetes</taxon>
        <taxon>Actinomycetales</taxon>
        <taxon>Actinomycetaceae</taxon>
        <taxon>Arcanobacterium</taxon>
    </lineage>
</organism>
<dbReference type="Pfam" id="PF04392">
    <property type="entry name" value="ABC_sub_bind"/>
    <property type="match status" value="1"/>
</dbReference>
<accession>A0ABU1T160</accession>
<dbReference type="PANTHER" id="PTHR35271">
    <property type="entry name" value="ABC TRANSPORTER, SUBSTRATE-BINDING LIPOPROTEIN-RELATED"/>
    <property type="match status" value="1"/>
</dbReference>
<sequence length="382" mass="39969">MKKISAIGSFLIGGLLVLVLVMPSLQRLHQLESGTMPAANTASKQTSGSKAVDLVPEGYQPVGAKRITNNGKTKEIKDGRVLKIGMLQLMEHPSLDDIRYGLIDQLAKRGYINGINLEIEYQQGQGDQNLLKSISDDFMADGKDLLIGIATPAAQALMNAAQGEVPVVFAGVSDPVGAGLANSLAGSGKMVAGSTFASADKETLELIRQITPQVKTIGLIYNTSEQNAAHQVQEIKALAPAAGFTVKEASITNTNELKQVAEQLVSQVDALFVPEDNTIAAAMDTLIPVTNAAKVPVYTVVDAMVKAGGLATVGLNQYVWGADSGDVVADVLDGADVPSLPVNVSNTKNTIVNTDAAAMLGITIPENILQIAIDLAASQNDK</sequence>
<gene>
    <name evidence="1" type="ORF">J2S36_000650</name>
</gene>
<reference evidence="1 2" key="1">
    <citation type="submission" date="2023-07" db="EMBL/GenBank/DDBJ databases">
        <title>Sequencing the genomes of 1000 actinobacteria strains.</title>
        <authorList>
            <person name="Klenk H.-P."/>
        </authorList>
    </citation>
    <scope>NUCLEOTIDE SEQUENCE [LARGE SCALE GENOMIC DNA]</scope>
    <source>
        <strain evidence="1 2">DSM 15539</strain>
    </source>
</reference>
<dbReference type="EMBL" id="JAVDUJ010000001">
    <property type="protein sequence ID" value="MDR6939107.1"/>
    <property type="molecule type" value="Genomic_DNA"/>
</dbReference>
<dbReference type="CDD" id="cd06325">
    <property type="entry name" value="PBP1_ABC_unchar_transporter"/>
    <property type="match status" value="1"/>
</dbReference>
<name>A0ABU1T160_9ACTO</name>
<evidence type="ECO:0000313" key="1">
    <source>
        <dbReference type="EMBL" id="MDR6939107.1"/>
    </source>
</evidence>
<keyword evidence="2" id="KW-1185">Reference proteome</keyword>
<dbReference type="Gene3D" id="3.40.50.2300">
    <property type="match status" value="2"/>
</dbReference>
<protein>
    <submittedName>
        <fullName evidence="1">ABC transport system substrate-binding protein</fullName>
    </submittedName>
</protein>
<comment type="caution">
    <text evidence="1">The sequence shown here is derived from an EMBL/GenBank/DDBJ whole genome shotgun (WGS) entry which is preliminary data.</text>
</comment>
<dbReference type="InterPro" id="IPR007487">
    <property type="entry name" value="ABC_transpt-TYRBP-like"/>
</dbReference>
<dbReference type="SUPFAM" id="SSF53822">
    <property type="entry name" value="Periplasmic binding protein-like I"/>
    <property type="match status" value="1"/>
</dbReference>
<proteinExistence type="predicted"/>
<dbReference type="Proteomes" id="UP001266099">
    <property type="component" value="Unassembled WGS sequence"/>
</dbReference>
<dbReference type="InterPro" id="IPR028082">
    <property type="entry name" value="Peripla_BP_I"/>
</dbReference>